<reference evidence="5 6" key="1">
    <citation type="submission" date="2023-07" db="EMBL/GenBank/DDBJ databases">
        <title>Genomic Encyclopedia of Type Strains, Phase IV (KMG-IV): sequencing the most valuable type-strain genomes for metagenomic binning, comparative biology and taxonomic classification.</title>
        <authorList>
            <person name="Goeker M."/>
        </authorList>
    </citation>
    <scope>NUCLEOTIDE SEQUENCE [LARGE SCALE GENOMIC DNA]</scope>
    <source>
        <strain evidence="5 6">DSM 23494</strain>
    </source>
</reference>
<dbReference type="Proteomes" id="UP001238088">
    <property type="component" value="Unassembled WGS sequence"/>
</dbReference>
<keyword evidence="2" id="KW-0238">DNA-binding</keyword>
<comment type="caution">
    <text evidence="5">The sequence shown here is derived from an EMBL/GenBank/DDBJ whole genome shotgun (WGS) entry which is preliminary data.</text>
</comment>
<dbReference type="RefSeq" id="WP_307473693.1">
    <property type="nucleotide sequence ID" value="NZ_JAUSUB010000005.1"/>
</dbReference>
<gene>
    <name evidence="5" type="ORF">J2S17_001691</name>
</gene>
<evidence type="ECO:0000313" key="5">
    <source>
        <dbReference type="EMBL" id="MDQ0269819.1"/>
    </source>
</evidence>
<dbReference type="CDD" id="cd07377">
    <property type="entry name" value="WHTH_GntR"/>
    <property type="match status" value="1"/>
</dbReference>
<dbReference type="SMART" id="SM00345">
    <property type="entry name" value="HTH_GNTR"/>
    <property type="match status" value="1"/>
</dbReference>
<proteinExistence type="predicted"/>
<dbReference type="PROSITE" id="PS50949">
    <property type="entry name" value="HTH_GNTR"/>
    <property type="match status" value="1"/>
</dbReference>
<dbReference type="InterPro" id="IPR028978">
    <property type="entry name" value="Chorismate_lyase_/UTRA_dom_sf"/>
</dbReference>
<evidence type="ECO:0000259" key="4">
    <source>
        <dbReference type="PROSITE" id="PS50949"/>
    </source>
</evidence>
<dbReference type="Pfam" id="PF00392">
    <property type="entry name" value="GntR"/>
    <property type="match status" value="1"/>
</dbReference>
<dbReference type="SUPFAM" id="SSF46785">
    <property type="entry name" value="Winged helix' DNA-binding domain"/>
    <property type="match status" value="1"/>
</dbReference>
<feature type="domain" description="HTH gntR-type" evidence="4">
    <location>
        <begin position="9"/>
        <end position="77"/>
    </location>
</feature>
<accession>A0ABU0AEY8</accession>
<dbReference type="EMBL" id="JAUSUB010000005">
    <property type="protein sequence ID" value="MDQ0269819.1"/>
    <property type="molecule type" value="Genomic_DNA"/>
</dbReference>
<dbReference type="InterPro" id="IPR050679">
    <property type="entry name" value="Bact_HTH_transcr_reg"/>
</dbReference>
<dbReference type="Gene3D" id="3.40.1410.10">
    <property type="entry name" value="Chorismate lyase-like"/>
    <property type="match status" value="1"/>
</dbReference>
<keyword evidence="1" id="KW-0805">Transcription regulation</keyword>
<dbReference type="PRINTS" id="PR00035">
    <property type="entry name" value="HTHGNTR"/>
</dbReference>
<dbReference type="Gene3D" id="1.10.10.10">
    <property type="entry name" value="Winged helix-like DNA-binding domain superfamily/Winged helix DNA-binding domain"/>
    <property type="match status" value="1"/>
</dbReference>
<protein>
    <submittedName>
        <fullName evidence="5">GntR family transcriptional regulator</fullName>
    </submittedName>
</protein>
<evidence type="ECO:0000313" key="6">
    <source>
        <dbReference type="Proteomes" id="UP001238088"/>
    </source>
</evidence>
<dbReference type="SUPFAM" id="SSF64288">
    <property type="entry name" value="Chorismate lyase-like"/>
    <property type="match status" value="1"/>
</dbReference>
<dbReference type="SMART" id="SM00866">
    <property type="entry name" value="UTRA"/>
    <property type="match status" value="1"/>
</dbReference>
<dbReference type="InterPro" id="IPR000524">
    <property type="entry name" value="Tscrpt_reg_HTH_GntR"/>
</dbReference>
<dbReference type="InterPro" id="IPR036390">
    <property type="entry name" value="WH_DNA-bd_sf"/>
</dbReference>
<dbReference type="InterPro" id="IPR011663">
    <property type="entry name" value="UTRA"/>
</dbReference>
<sequence>MQIDKNQHIPLYRQVENVLEEKITSGQWSVGEQVPTEQELADHFNISTITVKRAIIELVNKGYLYRQRGKGTFVSGFKKEQNINSFISLTTETNEEHPHQLLEFVVEKAEQGIAEKMNLNHGSKVIKIARLKIENGEPLALEYTFLPYERCSSLGSDEIDNELIYNILKNKFNILLAKAKLFIKPYIVNNEQAELLHISPNTAVFEWERYTYTKQEEIIEYSKFYIRQDKQTYYTEVEF</sequence>
<organism evidence="5 6">
    <name type="scientific">Cytobacillus purgationiresistens</name>
    <dbReference type="NCBI Taxonomy" id="863449"/>
    <lineage>
        <taxon>Bacteria</taxon>
        <taxon>Bacillati</taxon>
        <taxon>Bacillota</taxon>
        <taxon>Bacilli</taxon>
        <taxon>Bacillales</taxon>
        <taxon>Bacillaceae</taxon>
        <taxon>Cytobacillus</taxon>
    </lineage>
</organism>
<evidence type="ECO:0000256" key="2">
    <source>
        <dbReference type="ARBA" id="ARBA00023125"/>
    </source>
</evidence>
<evidence type="ECO:0000256" key="3">
    <source>
        <dbReference type="ARBA" id="ARBA00023163"/>
    </source>
</evidence>
<dbReference type="InterPro" id="IPR036388">
    <property type="entry name" value="WH-like_DNA-bd_sf"/>
</dbReference>
<name>A0ABU0AEY8_9BACI</name>
<dbReference type="PANTHER" id="PTHR44846:SF1">
    <property type="entry name" value="MANNOSYL-D-GLYCERATE TRANSPORT_METABOLISM SYSTEM REPRESSOR MNGR-RELATED"/>
    <property type="match status" value="1"/>
</dbReference>
<keyword evidence="6" id="KW-1185">Reference proteome</keyword>
<dbReference type="PANTHER" id="PTHR44846">
    <property type="entry name" value="MANNOSYL-D-GLYCERATE TRANSPORT/METABOLISM SYSTEM REPRESSOR MNGR-RELATED"/>
    <property type="match status" value="1"/>
</dbReference>
<evidence type="ECO:0000256" key="1">
    <source>
        <dbReference type="ARBA" id="ARBA00023015"/>
    </source>
</evidence>
<dbReference type="Pfam" id="PF07702">
    <property type="entry name" value="UTRA"/>
    <property type="match status" value="1"/>
</dbReference>
<keyword evidence="3" id="KW-0804">Transcription</keyword>